<dbReference type="GO" id="GO:0016491">
    <property type="term" value="F:oxidoreductase activity"/>
    <property type="evidence" value="ECO:0007669"/>
    <property type="project" value="InterPro"/>
</dbReference>
<dbReference type="EMBL" id="CP100355">
    <property type="protein sequence ID" value="UTF52263.1"/>
    <property type="molecule type" value="Genomic_DNA"/>
</dbReference>
<dbReference type="AlphaFoldDB" id="A0A9E7N8G2"/>
<dbReference type="SUPFAM" id="SSF55469">
    <property type="entry name" value="FMN-dependent nitroreductase-like"/>
    <property type="match status" value="2"/>
</dbReference>
<dbReference type="GeneID" id="73290519"/>
<dbReference type="InterPro" id="IPR050627">
    <property type="entry name" value="Nitroreductase/BluB"/>
</dbReference>
<dbReference type="RefSeq" id="WP_254156117.1">
    <property type="nucleotide sequence ID" value="NZ_CP100355.1"/>
</dbReference>
<organism evidence="1 2">
    <name type="scientific">Natronosalvus rutilus</name>
    <dbReference type="NCBI Taxonomy" id="2953753"/>
    <lineage>
        <taxon>Archaea</taxon>
        <taxon>Methanobacteriati</taxon>
        <taxon>Methanobacteriota</taxon>
        <taxon>Stenosarchaea group</taxon>
        <taxon>Halobacteria</taxon>
        <taxon>Halobacteriales</taxon>
        <taxon>Natrialbaceae</taxon>
        <taxon>Natronosalvus</taxon>
    </lineage>
</organism>
<protein>
    <submittedName>
        <fullName evidence="1">Nitroreductase</fullName>
    </submittedName>
</protein>
<sequence length="337" mass="38335">MNSDELTTTVWELDQDEFPADEPIEEQARFLLRYAILAPSSHNSQPWQFTIDEDRIQIFADETRWLEVADHDKRELHLSLGCAIENFCIAAEHFGFDYRIQYHDSGETDSIAVVTLHSDGNQSSDRPRGLFKQITERYTSHALFEDRSLPQPTRDTLHQSILEDVVSLYLIDEPGLKRSIGELQAEADQIQMNNSEYRKELGYWVGIGALGQSWLMARIAQSVVTHFDLGDRESQKNSELVRSAPIIGLLVTSTDDPPARVKAGQAYERLALAASADDLVTHPMSQILEIPEKRERLGTQVGITDGISQHLFRLGYTDESQDHTPRWPLERFLSTQL</sequence>
<evidence type="ECO:0000313" key="2">
    <source>
        <dbReference type="Proteomes" id="UP001056855"/>
    </source>
</evidence>
<keyword evidence="2" id="KW-1185">Reference proteome</keyword>
<dbReference type="KEGG" id="sawl:NGM29_10695"/>
<accession>A0A9E7N8G2</accession>
<evidence type="ECO:0000313" key="1">
    <source>
        <dbReference type="EMBL" id="UTF52263.1"/>
    </source>
</evidence>
<reference evidence="1" key="1">
    <citation type="submission" date="2022-06" db="EMBL/GenBank/DDBJ databases">
        <title>Diverse halophilic archaea isolated from saline environments.</title>
        <authorList>
            <person name="Cui H.-L."/>
        </authorList>
    </citation>
    <scope>NUCLEOTIDE SEQUENCE</scope>
    <source>
        <strain evidence="1">WLHS1</strain>
    </source>
</reference>
<dbReference type="NCBIfam" id="NF047509">
    <property type="entry name" value="Rv3131_FMN_oxido"/>
    <property type="match status" value="1"/>
</dbReference>
<dbReference type="InterPro" id="IPR000415">
    <property type="entry name" value="Nitroreductase-like"/>
</dbReference>
<dbReference type="Gene3D" id="3.40.109.10">
    <property type="entry name" value="NADH Oxidase"/>
    <property type="match status" value="1"/>
</dbReference>
<proteinExistence type="predicted"/>
<dbReference type="Gene3D" id="3.40.109.30">
    <property type="entry name" value="putative nitroreductase (tm1586), domain 2"/>
    <property type="match status" value="1"/>
</dbReference>
<dbReference type="Proteomes" id="UP001056855">
    <property type="component" value="Chromosome"/>
</dbReference>
<gene>
    <name evidence="1" type="ORF">NGM29_10695</name>
</gene>
<dbReference type="PANTHER" id="PTHR23026">
    <property type="entry name" value="NADPH NITROREDUCTASE"/>
    <property type="match status" value="1"/>
</dbReference>
<dbReference type="PANTHER" id="PTHR23026:SF123">
    <property type="entry name" value="NAD(P)H NITROREDUCTASE RV3131-RELATED"/>
    <property type="match status" value="1"/>
</dbReference>
<name>A0A9E7N8G2_9EURY</name>